<keyword evidence="15 20" id="KW-0106">Calcium</keyword>
<dbReference type="GO" id="GO:0004252">
    <property type="term" value="F:serine-type endopeptidase activity"/>
    <property type="evidence" value="ECO:0007669"/>
    <property type="project" value="UniProtKB-UniRule"/>
</dbReference>
<dbReference type="CDD" id="cd04056">
    <property type="entry name" value="Peptidases_S53"/>
    <property type="match status" value="1"/>
</dbReference>
<reference evidence="24" key="1">
    <citation type="submission" date="2017-03" db="EMBL/GenBank/DDBJ databases">
        <title>Genomes of endolithic fungi from Antarctica.</title>
        <authorList>
            <person name="Coleine C."/>
            <person name="Masonjones S."/>
            <person name="Stajich J.E."/>
        </authorList>
    </citation>
    <scope>NUCLEOTIDE SEQUENCE [LARGE SCALE GENOMIC DNA]</scope>
    <source>
        <strain evidence="24">CCFEE 5527</strain>
    </source>
</reference>
<dbReference type="InterPro" id="IPR016171">
    <property type="entry name" value="Vanillyl_alc_oxidase_C-sub2"/>
</dbReference>
<feature type="binding site" evidence="20">
    <location>
        <position position="1201"/>
    </location>
    <ligand>
        <name>Ca(2+)</name>
        <dbReference type="ChEBI" id="CHEBI:29108"/>
    </ligand>
</feature>
<dbReference type="InParanoid" id="A0A1V8TU16"/>
<evidence type="ECO:0000256" key="8">
    <source>
        <dbReference type="ARBA" id="ARBA00022630"/>
    </source>
</evidence>
<feature type="binding site" evidence="20">
    <location>
        <position position="1222"/>
    </location>
    <ligand>
        <name>Ca(2+)</name>
        <dbReference type="ChEBI" id="CHEBI:29108"/>
    </ligand>
</feature>
<evidence type="ECO:0000256" key="6">
    <source>
        <dbReference type="ARBA" id="ARBA00013807"/>
    </source>
</evidence>
<sequence>MATGAEQRNGLGIRREKPWLLPYNRKLRNVISISLRNLSLSPSLSSRPRGKTIDDDALPTTLVSPAKLVALREKKSLGHSRSSTDLRRVPEHAISVESESEADAHTNCSPRKNDANGSPKTPSRPSLAKMRRRSTLEWANASPQKRQEKLENVVADKMGDVFFSLHAHSVEEPIYVSEVVATTMNPTFRSFDLSLANPGTTRLDRFNLRFWVKSSKWQSWRQLVDFSIQLSELQYLGKHAEEAQRPLPSNAVLFYLLDGVYTLQISLSDYAPAAALVPPIGRSNSGRTMGTSSFDALLKLGKLDDSIQDALETRNKLAKDLGNLIDANREALSERDQVTEARDRLKTIEYAKKTVAKQMEKAQRQKSEKASTLANRRELMTADLDVRTKRRLEMRQSTDTLPGEHTQQEQLRKNIENQRRRICEDLQVVYAIKPIPGKTLAFKIRDLQLPNSDDLDNESSDNVAAALGHVSAVLQLLSFYLAQPLLYPLTPRGSTSTVYDPISLLKPSTTSTARGTDKSQALLRTYPLFTRGSPRFRFDYALFLLNKNIQVLLETTFHVRVLDIRHTLPNLKYLLYVATAGEGELPARKSGGVKGLLRVSARGGLGRGRSDDSTSSALSGLLWHGGSKEGDGQIKGGKGAVESLKRLKGGLAHEKIPLRIGLKQQNLENADVFIQDVSDPFSPNFGKHWSAAKVAEVFAPKQESRDGVVAWLTEHGIDMKRIGHSVGKNWVELNATIGEAESLLKTKYHYYKHQNTDAYRLSCDSYGVPGHLKEHIDMIMPTVQLDGLEPIKNARPAVQAPSPITSLTGTKNCSTLITIECLRALYGFPAGSKNHTGNKMGIAEWADYLYYPDLDPYFANWTSPQIPKGIRPEFISIDGGKPSNLTVAQAEEVVESALDFQTAYSIIWPQQTRLYQNGDSVNVDSVGTFNIFLDALDASYCTYQGGDQPYIDPAYPDPNEGGYTGPLQCGGSPRSNVISISYGQIEAALPRFYQQRQCNEWMKLALQGTTVVVSSGDSGVANRYNAGYNNSCVNSEYGYVDTYGKRFSPSFPVNCPYVTAVGATFLNSNNLSDGESAVSDPDPANVLDDYYSGGGFSDVFEVPSYQKKATQHYLKYYAPNFGSKVYNNSGHARGFPDLSAIGLKVATVYLNKTYGVGGTSASAPIIGGIVTLLNEERLTVGKGPIGFLNPVLYSHPWALNDIVNGSNPGCGTNGFSASPGWDPVTGLGTPKYEELKKIFLIHLISAGKKDIQVMKQVDIFAGEDGETAGTVPAAFKAPEGTPASDPGRPLTLPPRTSLEKFKDFMLGVNDVVGSENATVISSDAELQHEGYGGSAPRVPGSVGIDMGRNKGKILEINVDGAYAIVEPGVTFIDLHNHLVENNLREKPWIDVPDLGGGSVIGNTIERGLGYTPYGDHWMTHGMGGIPNPDADPNAPPHEQKPNDTWGLFNYGFGPYNDGIFSQASLGIVVKMGLWLMASPGGNSSYLITIPKDKDLHQALEIIRPLRVGMVLQNVPTMRHILLDAAVHADRTHYTKSDKSLNDEEMDAIAAKLVYGPPPAGEVLLSVIKQSFLQIPGAKYFEPKDMPDNIVPQTRHNTLQSIPSTTELRWVNWLPNGAHLFFSPIAKVSGDDSVAQYEVTRRRCEEAGFHFIGTFVVRMREMHHIVCIVFNRKDPDSRRRAHWLIKTLIDNAAKRGWGENRTHLSVMDQIADTYSFNYHAQMKLNDKTKAAIDPKGIMAVGKNGVWAKQYKREDFPVPMNGV</sequence>
<dbReference type="Pfam" id="PF00082">
    <property type="entry name" value="Peptidase_S8"/>
    <property type="match status" value="1"/>
</dbReference>
<evidence type="ECO:0000256" key="2">
    <source>
        <dbReference type="ARBA" id="ARBA00002451"/>
    </source>
</evidence>
<protein>
    <recommendedName>
        <fullName evidence="6">Autophagy-related protein 14</fullName>
        <ecNumber evidence="5">3.4.14.10</ecNumber>
    </recommendedName>
</protein>
<dbReference type="GO" id="GO:0046872">
    <property type="term" value="F:metal ion binding"/>
    <property type="evidence" value="ECO:0007669"/>
    <property type="project" value="UniProtKB-UniRule"/>
</dbReference>
<dbReference type="CDD" id="cd11377">
    <property type="entry name" value="Pro-peptidase_S53"/>
    <property type="match status" value="1"/>
</dbReference>
<dbReference type="Gene3D" id="1.10.45.10">
    <property type="entry name" value="Vanillyl-alcohol Oxidase, Chain A, domain 4"/>
    <property type="match status" value="1"/>
</dbReference>
<organism evidence="23 24">
    <name type="scientific">Cryoendolithus antarcticus</name>
    <dbReference type="NCBI Taxonomy" id="1507870"/>
    <lineage>
        <taxon>Eukaryota</taxon>
        <taxon>Fungi</taxon>
        <taxon>Dikarya</taxon>
        <taxon>Ascomycota</taxon>
        <taxon>Pezizomycotina</taxon>
        <taxon>Dothideomycetes</taxon>
        <taxon>Dothideomycetidae</taxon>
        <taxon>Cladosporiales</taxon>
        <taxon>Cladosporiaceae</taxon>
        <taxon>Cryoendolithus</taxon>
    </lineage>
</organism>
<dbReference type="SUPFAM" id="SSF56176">
    <property type="entry name" value="FAD-binding/transporter-associated domain-like"/>
    <property type="match status" value="1"/>
</dbReference>
<evidence type="ECO:0000256" key="11">
    <source>
        <dbReference type="ARBA" id="ARBA00022729"/>
    </source>
</evidence>
<evidence type="ECO:0000256" key="17">
    <source>
        <dbReference type="ARBA" id="ARBA00023054"/>
    </source>
</evidence>
<evidence type="ECO:0000256" key="20">
    <source>
        <dbReference type="PROSITE-ProRule" id="PRU01032"/>
    </source>
</evidence>
<accession>A0A1V8TU16</accession>
<keyword evidence="10 20" id="KW-0479">Metal-binding</keyword>
<dbReference type="STRING" id="1507870.A0A1V8TU16"/>
<dbReference type="SUPFAM" id="SSF54897">
    <property type="entry name" value="Protease propeptides/inhibitors"/>
    <property type="match status" value="1"/>
</dbReference>
<evidence type="ECO:0000313" key="24">
    <source>
        <dbReference type="Proteomes" id="UP000192596"/>
    </source>
</evidence>
<feature type="region of interest" description="Disordered" evidence="21">
    <location>
        <begin position="94"/>
        <end position="146"/>
    </location>
</feature>
<dbReference type="Pfam" id="PF09286">
    <property type="entry name" value="Pro-kuma_activ"/>
    <property type="match status" value="1"/>
</dbReference>
<dbReference type="GO" id="GO:0006508">
    <property type="term" value="P:proteolysis"/>
    <property type="evidence" value="ECO:0007669"/>
    <property type="project" value="UniProtKB-KW"/>
</dbReference>
<evidence type="ECO:0000256" key="19">
    <source>
        <dbReference type="ARBA" id="ARBA00023180"/>
    </source>
</evidence>
<keyword evidence="17" id="KW-0175">Coiled coil</keyword>
<dbReference type="EC" id="3.4.14.10" evidence="5"/>
<evidence type="ECO:0000256" key="15">
    <source>
        <dbReference type="ARBA" id="ARBA00022837"/>
    </source>
</evidence>
<evidence type="ECO:0000256" key="10">
    <source>
        <dbReference type="ARBA" id="ARBA00022723"/>
    </source>
</evidence>
<proteinExistence type="inferred from homology"/>
<evidence type="ECO:0000256" key="13">
    <source>
        <dbReference type="ARBA" id="ARBA00022825"/>
    </source>
</evidence>
<dbReference type="GO" id="GO:0032991">
    <property type="term" value="C:protein-containing complex"/>
    <property type="evidence" value="ECO:0007669"/>
    <property type="project" value="UniProtKB-ARBA"/>
</dbReference>
<feature type="binding site" evidence="20">
    <location>
        <position position="1202"/>
    </location>
    <ligand>
        <name>Ca(2+)</name>
        <dbReference type="ChEBI" id="CHEBI:29108"/>
    </ligand>
</feature>
<evidence type="ECO:0000313" key="23">
    <source>
        <dbReference type="EMBL" id="OQO14856.1"/>
    </source>
</evidence>
<evidence type="ECO:0000259" key="22">
    <source>
        <dbReference type="PROSITE" id="PS51695"/>
    </source>
</evidence>
<dbReference type="SUPFAM" id="SSF52743">
    <property type="entry name" value="Subtilisin-like"/>
    <property type="match status" value="1"/>
</dbReference>
<evidence type="ECO:0000256" key="5">
    <source>
        <dbReference type="ARBA" id="ARBA00012462"/>
    </source>
</evidence>
<dbReference type="PANTHER" id="PTHR14218">
    <property type="entry name" value="PROTEASE S8 TRIPEPTIDYL PEPTIDASE I CLN2"/>
    <property type="match status" value="1"/>
</dbReference>
<evidence type="ECO:0000256" key="21">
    <source>
        <dbReference type="SAM" id="MobiDB-lite"/>
    </source>
</evidence>
<keyword evidence="7" id="KW-0964">Secreted</keyword>
<dbReference type="InterPro" id="IPR015366">
    <property type="entry name" value="S53_propep"/>
</dbReference>
<feature type="domain" description="Peptidase S53" evidence="22">
    <location>
        <begin position="816"/>
        <end position="1242"/>
    </location>
</feature>
<dbReference type="InterPro" id="IPR036318">
    <property type="entry name" value="FAD-bd_PCMH-like_sf"/>
</dbReference>
<evidence type="ECO:0000256" key="16">
    <source>
        <dbReference type="ARBA" id="ARBA00023026"/>
    </source>
</evidence>
<dbReference type="SMART" id="SM00944">
    <property type="entry name" value="Pro-kuma_activ"/>
    <property type="match status" value="1"/>
</dbReference>
<comment type="catalytic activity">
    <reaction evidence="1">
        <text>Release of an N-terminal tripeptide from a polypeptide.</text>
        <dbReference type="EC" id="3.4.14.10"/>
    </reaction>
</comment>
<evidence type="ECO:0000256" key="12">
    <source>
        <dbReference type="ARBA" id="ARBA00022801"/>
    </source>
</evidence>
<comment type="subcellular location">
    <subcellularLocation>
        <location evidence="3">Secreted</location>
        <location evidence="3">Extracellular space</location>
    </subcellularLocation>
</comment>
<comment type="cofactor">
    <cofactor evidence="20">
        <name>Ca(2+)</name>
        <dbReference type="ChEBI" id="CHEBI:29108"/>
    </cofactor>
    <text evidence="20">Binds 1 Ca(2+) ion per subunit.</text>
</comment>
<dbReference type="InterPro" id="IPR050819">
    <property type="entry name" value="Tripeptidyl-peptidase_I"/>
</dbReference>
<dbReference type="Pfam" id="PF02913">
    <property type="entry name" value="FAD-oxidase_C"/>
    <property type="match status" value="1"/>
</dbReference>
<feature type="active site" description="Charge relay system" evidence="20">
    <location>
        <position position="895"/>
    </location>
</feature>
<feature type="compositionally biased region" description="Polar residues" evidence="21">
    <location>
        <begin position="106"/>
        <end position="124"/>
    </location>
</feature>
<comment type="caution">
    <text evidence="23">The sequence shown here is derived from an EMBL/GenBank/DDBJ whole genome shotgun (WGS) entry which is preliminary data.</text>
</comment>
<dbReference type="EMBL" id="NAJO01000001">
    <property type="protein sequence ID" value="OQO14856.1"/>
    <property type="molecule type" value="Genomic_DNA"/>
</dbReference>
<keyword evidence="8" id="KW-0285">Flavoprotein</keyword>
<comment type="function">
    <text evidence="2">Secreted tripeptidyl-peptidase which degrades proteins at acidic pHs and is involved in virulence.</text>
</comment>
<evidence type="ECO:0000256" key="3">
    <source>
        <dbReference type="ARBA" id="ARBA00004239"/>
    </source>
</evidence>
<dbReference type="SUPFAM" id="SSF55103">
    <property type="entry name" value="FAD-linked oxidases, C-terminal domain"/>
    <property type="match status" value="1"/>
</dbReference>
<dbReference type="InterPro" id="IPR036852">
    <property type="entry name" value="Peptidase_S8/S53_dom_sf"/>
</dbReference>
<dbReference type="InterPro" id="IPR018791">
    <property type="entry name" value="UV_resistance/autophagy_Atg14"/>
</dbReference>
<gene>
    <name evidence="23" type="ORF">B0A48_00238</name>
</gene>
<dbReference type="GO" id="GO:0005737">
    <property type="term" value="C:cytoplasm"/>
    <property type="evidence" value="ECO:0007669"/>
    <property type="project" value="UniProtKB-ARBA"/>
</dbReference>
<dbReference type="InterPro" id="IPR016164">
    <property type="entry name" value="FAD-linked_Oxase-like_C"/>
</dbReference>
<evidence type="ECO:0000256" key="4">
    <source>
        <dbReference type="ARBA" id="ARBA00009574"/>
    </source>
</evidence>
<name>A0A1V8TU16_9PEZI</name>
<dbReference type="GO" id="GO:0005576">
    <property type="term" value="C:extracellular region"/>
    <property type="evidence" value="ECO:0007669"/>
    <property type="project" value="UniProtKB-SubCell"/>
</dbReference>
<dbReference type="GO" id="GO:0050660">
    <property type="term" value="F:flavin adenine dinucleotide binding"/>
    <property type="evidence" value="ECO:0007669"/>
    <property type="project" value="InterPro"/>
</dbReference>
<keyword evidence="11" id="KW-0732">Signal</keyword>
<comment type="similarity">
    <text evidence="4">Belongs to the ATG14 family.</text>
</comment>
<evidence type="ECO:0000256" key="14">
    <source>
        <dbReference type="ARBA" id="ARBA00022827"/>
    </source>
</evidence>
<evidence type="ECO:0000256" key="7">
    <source>
        <dbReference type="ARBA" id="ARBA00022525"/>
    </source>
</evidence>
<keyword evidence="13 20" id="KW-0720">Serine protease</keyword>
<evidence type="ECO:0000256" key="18">
    <source>
        <dbReference type="ARBA" id="ARBA00023145"/>
    </source>
</evidence>
<dbReference type="InterPro" id="IPR016170">
    <property type="entry name" value="Cytok_DH_C_sf"/>
</dbReference>
<dbReference type="PROSITE" id="PS51695">
    <property type="entry name" value="SEDOLISIN"/>
    <property type="match status" value="1"/>
</dbReference>
<dbReference type="GO" id="GO:0008240">
    <property type="term" value="F:tripeptidyl-peptidase activity"/>
    <property type="evidence" value="ECO:0007669"/>
    <property type="project" value="UniProtKB-EC"/>
</dbReference>
<dbReference type="InterPro" id="IPR030400">
    <property type="entry name" value="Sedolisin_dom"/>
</dbReference>
<dbReference type="Gene3D" id="3.40.50.200">
    <property type="entry name" value="Peptidase S8/S53 domain"/>
    <property type="match status" value="1"/>
</dbReference>
<keyword evidence="14" id="KW-0274">FAD</keyword>
<feature type="active site" description="Charge relay system" evidence="20">
    <location>
        <position position="899"/>
    </location>
</feature>
<dbReference type="Gene3D" id="3.40.462.10">
    <property type="entry name" value="FAD-linked oxidases, C-terminal domain"/>
    <property type="match status" value="1"/>
</dbReference>
<keyword evidence="12 20" id="KW-0378">Hydrolase</keyword>
<keyword evidence="19" id="KW-0325">Glycoprotein</keyword>
<dbReference type="Proteomes" id="UP000192596">
    <property type="component" value="Unassembled WGS sequence"/>
</dbReference>
<dbReference type="OrthoDB" id="409122at2759"/>
<dbReference type="Gene3D" id="3.30.465.10">
    <property type="match status" value="1"/>
</dbReference>
<dbReference type="Pfam" id="PF10186">
    <property type="entry name" value="ATG14"/>
    <property type="match status" value="1"/>
</dbReference>
<dbReference type="PANTHER" id="PTHR14218:SF19">
    <property type="entry name" value="SERINE PROTEASE AORO, PUTATIVE (AFU_ORTHOLOGUE AFUA_6G10250)-RELATED"/>
    <property type="match status" value="1"/>
</dbReference>
<dbReference type="InterPro" id="IPR004113">
    <property type="entry name" value="FAD-bd_oxidored_4_C"/>
</dbReference>
<feature type="binding site" evidence="20">
    <location>
        <position position="1220"/>
    </location>
    <ligand>
        <name>Ca(2+)</name>
        <dbReference type="ChEBI" id="CHEBI:29108"/>
    </ligand>
</feature>
<keyword evidence="9 20" id="KW-0645">Protease</keyword>
<keyword evidence="16" id="KW-0843">Virulence</keyword>
<dbReference type="InterPro" id="IPR016169">
    <property type="entry name" value="FAD-bd_PCMH_sub2"/>
</dbReference>
<dbReference type="FunFam" id="3.40.50.200:FF:000015">
    <property type="entry name" value="Tripeptidyl peptidase A"/>
    <property type="match status" value="1"/>
</dbReference>
<dbReference type="InterPro" id="IPR000209">
    <property type="entry name" value="Peptidase_S8/S53_dom"/>
</dbReference>
<feature type="active site" description="Charge relay system" evidence="20">
    <location>
        <position position="1160"/>
    </location>
</feature>
<evidence type="ECO:0000256" key="1">
    <source>
        <dbReference type="ARBA" id="ARBA00001910"/>
    </source>
</evidence>
<evidence type="ECO:0000256" key="9">
    <source>
        <dbReference type="ARBA" id="ARBA00022670"/>
    </source>
</evidence>
<keyword evidence="24" id="KW-1185">Reference proteome</keyword>
<keyword evidence="18" id="KW-0865">Zymogen</keyword>